<evidence type="ECO:0000313" key="2">
    <source>
        <dbReference type="EMBL" id="ADY25230.1"/>
    </source>
</evidence>
<dbReference type="AlphaFoldDB" id="F0RIX1"/>
<protein>
    <submittedName>
        <fullName evidence="2">Uncharacterized protein</fullName>
    </submittedName>
</protein>
<dbReference type="eggNOG" id="ENOG50334J9">
    <property type="taxonomic scope" value="Bacteria"/>
</dbReference>
<feature type="region of interest" description="Disordered" evidence="1">
    <location>
        <begin position="168"/>
        <end position="207"/>
    </location>
</feature>
<proteinExistence type="predicted"/>
<dbReference type="STRING" id="693977.Deipr_0054"/>
<sequence>MTNESIKSRFSNEEWMKVMTGAGNAGAAIVAASPSGVTGLVAEMGAIVKGVREEVGKQPRTPLLEAIAADLVAGPPEGLKQDDQGRITNMEEAVERSLEGVRQALWLVDSKASPEDAQSYRAMLRTIAQRVAEAAKEGGFLGIGGEQVSEKERSVLAQLDELMGGQGEITRAATGAQGQASASSADMPSTNVLSTGMPSPDGSGNAN</sequence>
<name>F0RIX1_DEIPM</name>
<dbReference type="Proteomes" id="UP000007718">
    <property type="component" value="Chromosome"/>
</dbReference>
<evidence type="ECO:0000313" key="3">
    <source>
        <dbReference type="Proteomes" id="UP000007718"/>
    </source>
</evidence>
<dbReference type="KEGG" id="dpt:Deipr_0054"/>
<dbReference type="RefSeq" id="WP_013613839.1">
    <property type="nucleotide sequence ID" value="NC_015161.1"/>
</dbReference>
<feature type="compositionally biased region" description="Polar residues" evidence="1">
    <location>
        <begin position="186"/>
        <end position="207"/>
    </location>
</feature>
<evidence type="ECO:0000256" key="1">
    <source>
        <dbReference type="SAM" id="MobiDB-lite"/>
    </source>
</evidence>
<reference evidence="3" key="1">
    <citation type="submission" date="2011-02" db="EMBL/GenBank/DDBJ databases">
        <title>The complete sequence of chromosome of Deinococcus proteolyticus DSM 20540.</title>
        <authorList>
            <consortium name="US DOE Joint Genome Institute (JGI-PGF)"/>
            <person name="Lucas S."/>
            <person name="Copeland A."/>
            <person name="Lapidus A."/>
            <person name="Bruce D."/>
            <person name="Goodwin L."/>
            <person name="Pitluck S."/>
            <person name="Kyrpides N."/>
            <person name="Mavromatis K."/>
            <person name="Pagani I."/>
            <person name="Ivanova N."/>
            <person name="Ovchinnikova G."/>
            <person name="Zeytun A."/>
            <person name="Detter J.C."/>
            <person name="Han C."/>
            <person name="Land M."/>
            <person name="Hauser L."/>
            <person name="Markowitz V."/>
            <person name="Cheng J.-F."/>
            <person name="Hugenholtz P."/>
            <person name="Woyke T."/>
            <person name="Wu D."/>
            <person name="Pukall R."/>
            <person name="Steenblock K."/>
            <person name="Brambilla E."/>
            <person name="Klenk H.-P."/>
            <person name="Eisen J.A."/>
        </authorList>
    </citation>
    <scope>NUCLEOTIDE SEQUENCE [LARGE SCALE GENOMIC DNA]</scope>
    <source>
        <strain evidence="3">ATCC 35074 / DSM 20540 / JCM 6276 / NBRC 101906 / NCIMB 13154 / VKM Ac-1939 / CCM 2703 / MRP</strain>
    </source>
</reference>
<dbReference type="HOGENOM" id="CLU_114869_0_0_0"/>
<dbReference type="OrthoDB" id="159745at2"/>
<feature type="compositionally biased region" description="Low complexity" evidence="1">
    <location>
        <begin position="172"/>
        <end position="185"/>
    </location>
</feature>
<keyword evidence="3" id="KW-1185">Reference proteome</keyword>
<organism evidence="2 3">
    <name type="scientific">Deinococcus proteolyticus (strain ATCC 35074 / DSM 20540 / JCM 6276 / NBRC 101906 / NCIMB 13154 / VKM Ac-1939 / CCM 2703 / MRP)</name>
    <dbReference type="NCBI Taxonomy" id="693977"/>
    <lineage>
        <taxon>Bacteria</taxon>
        <taxon>Thermotogati</taxon>
        <taxon>Deinococcota</taxon>
        <taxon>Deinococci</taxon>
        <taxon>Deinococcales</taxon>
        <taxon>Deinococcaceae</taxon>
        <taxon>Deinococcus</taxon>
    </lineage>
</organism>
<gene>
    <name evidence="2" type="ordered locus">Deipr_0054</name>
</gene>
<reference evidence="2 3" key="2">
    <citation type="journal article" date="2012" name="Stand. Genomic Sci.">
        <title>Complete genome sequence of the orange-red pigmented, radioresistant Deinococcus proteolyticus type strain (MRP(T)).</title>
        <authorList>
            <person name="Copeland A."/>
            <person name="Zeytun A."/>
            <person name="Yassawong M."/>
            <person name="Nolan M."/>
            <person name="Lucas S."/>
            <person name="Hammon N."/>
            <person name="Deshpande S."/>
            <person name="Cheng J.F."/>
            <person name="Han C."/>
            <person name="Tapia R."/>
            <person name="Goodwin L.A."/>
            <person name="Pitluck S."/>
            <person name="Mavromatis K."/>
            <person name="Liolios K."/>
            <person name="Pagani I."/>
            <person name="Ivanova N."/>
            <person name="Mikhailova N."/>
            <person name="Pati A."/>
            <person name="Chen A."/>
            <person name="Palaniappan K."/>
            <person name="Land M."/>
            <person name="Hauser L."/>
            <person name="Jeffries C.D."/>
            <person name="Brambilla E.M."/>
            <person name="Rohde M."/>
            <person name="Sikorski J."/>
            <person name="Pukall R."/>
            <person name="Goker M."/>
            <person name="Detter J.C."/>
            <person name="Woyke T."/>
            <person name="Bristow J."/>
            <person name="Eisen J.A."/>
            <person name="Markowitz V."/>
            <person name="Hugenholtz P."/>
            <person name="Kyrpides N.C."/>
            <person name="Klenk H.P."/>
            <person name="Lapidus A."/>
        </authorList>
    </citation>
    <scope>NUCLEOTIDE SEQUENCE [LARGE SCALE GENOMIC DNA]</scope>
    <source>
        <strain evidence="3">ATCC 35074 / DSM 20540 / JCM 6276 / NBRC 101906 / NCIMB 13154 / VKM Ac-1939 / CCM 2703 / MRP</strain>
    </source>
</reference>
<dbReference type="EMBL" id="CP002536">
    <property type="protein sequence ID" value="ADY25230.1"/>
    <property type="molecule type" value="Genomic_DNA"/>
</dbReference>
<accession>F0RIX1</accession>